<feature type="signal peptide" evidence="6">
    <location>
        <begin position="1"/>
        <end position="17"/>
    </location>
</feature>
<keyword evidence="3 5" id="KW-1133">Transmembrane helix</keyword>
<comment type="subcellular location">
    <subcellularLocation>
        <location evidence="1">Membrane</location>
        <topology evidence="1">Multi-pass membrane protein</topology>
    </subcellularLocation>
</comment>
<evidence type="ECO:0000256" key="2">
    <source>
        <dbReference type="ARBA" id="ARBA00022692"/>
    </source>
</evidence>
<gene>
    <name evidence="7" type="ORF">GCM10011491_38790</name>
</gene>
<feature type="chain" id="PRO_5037640555" description="ABC transporter permease" evidence="6">
    <location>
        <begin position="18"/>
        <end position="73"/>
    </location>
</feature>
<name>A0A916WKK8_9HYPH</name>
<evidence type="ECO:0000256" key="6">
    <source>
        <dbReference type="SAM" id="SignalP"/>
    </source>
</evidence>
<organism evidence="7 8">
    <name type="scientific">Brucella endophytica</name>
    <dbReference type="NCBI Taxonomy" id="1963359"/>
    <lineage>
        <taxon>Bacteria</taxon>
        <taxon>Pseudomonadati</taxon>
        <taxon>Pseudomonadota</taxon>
        <taxon>Alphaproteobacteria</taxon>
        <taxon>Hyphomicrobiales</taxon>
        <taxon>Brucellaceae</taxon>
        <taxon>Brucella/Ochrobactrum group</taxon>
        <taxon>Brucella</taxon>
    </lineage>
</organism>
<dbReference type="Gene3D" id="1.10.3720.10">
    <property type="entry name" value="MetI-like"/>
    <property type="match status" value="1"/>
</dbReference>
<dbReference type="InterPro" id="IPR035906">
    <property type="entry name" value="MetI-like_sf"/>
</dbReference>
<evidence type="ECO:0000256" key="3">
    <source>
        <dbReference type="ARBA" id="ARBA00022989"/>
    </source>
</evidence>
<evidence type="ECO:0000313" key="8">
    <source>
        <dbReference type="Proteomes" id="UP000646478"/>
    </source>
</evidence>
<reference evidence="7" key="1">
    <citation type="journal article" date="2014" name="Int. J. Syst. Evol. Microbiol.">
        <title>Complete genome sequence of Corynebacterium casei LMG S-19264T (=DSM 44701T), isolated from a smear-ripened cheese.</title>
        <authorList>
            <consortium name="US DOE Joint Genome Institute (JGI-PGF)"/>
            <person name="Walter F."/>
            <person name="Albersmeier A."/>
            <person name="Kalinowski J."/>
            <person name="Ruckert C."/>
        </authorList>
    </citation>
    <scope>NUCLEOTIDE SEQUENCE</scope>
    <source>
        <strain evidence="7">CGMCC 1.15082</strain>
    </source>
</reference>
<feature type="transmembrane region" description="Helical" evidence="5">
    <location>
        <begin position="46"/>
        <end position="69"/>
    </location>
</feature>
<evidence type="ECO:0000256" key="5">
    <source>
        <dbReference type="SAM" id="Phobius"/>
    </source>
</evidence>
<sequence>MLAASVLSFLLAMNAYATPVMLGGPSFRMMAPMIVTEILSKANWPLGAALALILLSVTITISVAAGLFIRRCY</sequence>
<evidence type="ECO:0000256" key="1">
    <source>
        <dbReference type="ARBA" id="ARBA00004141"/>
    </source>
</evidence>
<evidence type="ECO:0000313" key="7">
    <source>
        <dbReference type="EMBL" id="GGB06915.1"/>
    </source>
</evidence>
<keyword evidence="4 5" id="KW-0472">Membrane</keyword>
<dbReference type="RefSeq" id="WP_188825843.1">
    <property type="nucleotide sequence ID" value="NZ_BMHH01000021.1"/>
</dbReference>
<proteinExistence type="predicted"/>
<dbReference type="EMBL" id="BMHH01000021">
    <property type="protein sequence ID" value="GGB06915.1"/>
    <property type="molecule type" value="Genomic_DNA"/>
</dbReference>
<dbReference type="AlphaFoldDB" id="A0A916WKK8"/>
<comment type="caution">
    <text evidence="7">The sequence shown here is derived from an EMBL/GenBank/DDBJ whole genome shotgun (WGS) entry which is preliminary data.</text>
</comment>
<dbReference type="GO" id="GO:0016020">
    <property type="term" value="C:membrane"/>
    <property type="evidence" value="ECO:0007669"/>
    <property type="project" value="UniProtKB-SubCell"/>
</dbReference>
<accession>A0A916WKK8</accession>
<reference evidence="7" key="2">
    <citation type="submission" date="2020-09" db="EMBL/GenBank/DDBJ databases">
        <authorList>
            <person name="Sun Q."/>
            <person name="Zhou Y."/>
        </authorList>
    </citation>
    <scope>NUCLEOTIDE SEQUENCE</scope>
    <source>
        <strain evidence="7">CGMCC 1.15082</strain>
    </source>
</reference>
<dbReference type="SUPFAM" id="SSF161098">
    <property type="entry name" value="MetI-like"/>
    <property type="match status" value="1"/>
</dbReference>
<keyword evidence="6" id="KW-0732">Signal</keyword>
<dbReference type="Proteomes" id="UP000646478">
    <property type="component" value="Unassembled WGS sequence"/>
</dbReference>
<keyword evidence="8" id="KW-1185">Reference proteome</keyword>
<evidence type="ECO:0008006" key="9">
    <source>
        <dbReference type="Google" id="ProtNLM"/>
    </source>
</evidence>
<keyword evidence="2 5" id="KW-0812">Transmembrane</keyword>
<protein>
    <recommendedName>
        <fullName evidence="9">ABC transporter permease</fullName>
    </recommendedName>
</protein>
<evidence type="ECO:0000256" key="4">
    <source>
        <dbReference type="ARBA" id="ARBA00023136"/>
    </source>
</evidence>